<dbReference type="Proteomes" id="UP000190423">
    <property type="component" value="Unassembled WGS sequence"/>
</dbReference>
<reference evidence="3 4" key="1">
    <citation type="submission" date="2017-02" db="EMBL/GenBank/DDBJ databases">
        <authorList>
            <person name="Peterson S.W."/>
        </authorList>
    </citation>
    <scope>NUCLEOTIDE SEQUENCE [LARGE SCALE GENOMIC DNA]</scope>
    <source>
        <strain evidence="3 4">ATCC BAA-908</strain>
    </source>
</reference>
<dbReference type="AlphaFoldDB" id="A0A1T4LUQ9"/>
<evidence type="ECO:0000313" key="3">
    <source>
        <dbReference type="EMBL" id="SJZ58463.1"/>
    </source>
</evidence>
<sequence length="358" mass="37388">MKIDFERFAEDSIQKNTLRLSFWGTAVVWFLLLIFFAFAPGVQKKEEFKTIQITLDVPQEKPEVQKTDIASQETAASKKKQTSPSKSDAAQSAPASQKKPSVQQPAKTAQKQASSPAAAASPKTSSPAPVEAKSAPAKAKITYKKSVDELLAEQSGSAKSAQWDDSVFGDDTAAVSSSSTTNSTAVNKGVSGTSALSGTAASAALDTGKAVAKTDSAVKTAATSATQNALGKIAAATYTMSAGNGVSSSAKVNVEKNGDGSVSVSMTDGSSRILLDPKKPVIFISEENAALIDSSRTVTVSFKVLAGGNVPLSGIVISPSSLLPIQIQSEIREQISQWRFKPASSDGQARFEYSIIKK</sequence>
<evidence type="ECO:0000313" key="4">
    <source>
        <dbReference type="Proteomes" id="UP000190423"/>
    </source>
</evidence>
<keyword evidence="2" id="KW-0472">Membrane</keyword>
<dbReference type="OrthoDB" id="363362at2"/>
<dbReference type="GeneID" id="78317004"/>
<feature type="transmembrane region" description="Helical" evidence="2">
    <location>
        <begin position="20"/>
        <end position="39"/>
    </location>
</feature>
<evidence type="ECO:0000256" key="1">
    <source>
        <dbReference type="SAM" id="MobiDB-lite"/>
    </source>
</evidence>
<evidence type="ECO:0000256" key="2">
    <source>
        <dbReference type="SAM" id="Phobius"/>
    </source>
</evidence>
<feature type="region of interest" description="Disordered" evidence="1">
    <location>
        <begin position="61"/>
        <end position="138"/>
    </location>
</feature>
<dbReference type="EMBL" id="FUWG01000013">
    <property type="protein sequence ID" value="SJZ58463.1"/>
    <property type="molecule type" value="Genomic_DNA"/>
</dbReference>
<gene>
    <name evidence="3" type="ORF">SAMN02745149_01723</name>
</gene>
<keyword evidence="2" id="KW-1133">Transmembrane helix</keyword>
<dbReference type="STRING" id="261392.SAMN02745149_01723"/>
<keyword evidence="2" id="KW-0812">Transmembrane</keyword>
<protein>
    <submittedName>
        <fullName evidence="3">Uncharacterized protein</fullName>
    </submittedName>
</protein>
<proteinExistence type="predicted"/>
<organism evidence="3 4">
    <name type="scientific">Treponema porcinum</name>
    <dbReference type="NCBI Taxonomy" id="261392"/>
    <lineage>
        <taxon>Bacteria</taxon>
        <taxon>Pseudomonadati</taxon>
        <taxon>Spirochaetota</taxon>
        <taxon>Spirochaetia</taxon>
        <taxon>Spirochaetales</taxon>
        <taxon>Treponemataceae</taxon>
        <taxon>Treponema</taxon>
    </lineage>
</organism>
<keyword evidence="4" id="KW-1185">Reference proteome</keyword>
<feature type="compositionally biased region" description="Polar residues" evidence="1">
    <location>
        <begin position="82"/>
        <end position="105"/>
    </location>
</feature>
<accession>A0A1T4LUQ9</accession>
<dbReference type="RefSeq" id="WP_078933627.1">
    <property type="nucleotide sequence ID" value="NZ_FUWG01000013.1"/>
</dbReference>
<name>A0A1T4LUQ9_TREPO</name>
<feature type="compositionally biased region" description="Low complexity" evidence="1">
    <location>
        <begin position="106"/>
        <end position="129"/>
    </location>
</feature>